<feature type="signal peptide" evidence="2">
    <location>
        <begin position="1"/>
        <end position="24"/>
    </location>
</feature>
<dbReference type="SUPFAM" id="SSF101898">
    <property type="entry name" value="NHL repeat"/>
    <property type="match status" value="1"/>
</dbReference>
<dbReference type="Gene3D" id="2.60.40.1220">
    <property type="match status" value="2"/>
</dbReference>
<feature type="chain" id="PRO_5012725412" evidence="2">
    <location>
        <begin position="25"/>
        <end position="747"/>
    </location>
</feature>
<dbReference type="STRING" id="1121884.SAMN02745131_03571"/>
<dbReference type="PANTHER" id="PTHR31778:SF2">
    <property type="entry name" value="BUD SITE SELECTION PROTEIN RAX2"/>
    <property type="match status" value="1"/>
</dbReference>
<sequence length="747" mass="79591">MMKSRRKSLWMIIMSILISLHGRAQDGWKELGSGNAFLNPNAHFLNTATDHAGNVYGAGLFTNASGYKYVAKWDGTSWQEVGTGANTLKANDAILSIKVDLQGNIYAAGYFTNAMGYSYVAKWDGSSWTELGTGLNSKTAIFSIAIDAKGTVYAAGDNVFKWDGSNWIQLGTGTNSLKIKYWPIRSIISDASGNLYAAGQFSYSNGIASVAKWDGISWSELGSGANALNANGTIASLAIDAANNIYAGGSFSNTPGGQGYVAKWDGASWSEVGTGANSLNANGQTPGAINSLAIDSKNNIYTAGSFIGANGYRYVSKWDGTKWSELGAGCYALNANLDIISISVSENDNIYAAGVFRNINGNPYIAQYIRSGMPPQPTPTFTQIAPICAGGSLNPLPTKSLENFSGTWSPALNNTKTTTYTFTPGPNQCASIATMTIPVNAPTKVPTFSQVIPVCSGSSLSPLPRTSLEGISGTWSPALNNTATTLYTFTPLPGQCASTATMTIEITSKIKPTFYPIEPICSGALVNPLPSTSIENIKGSWSPAFNNTETTSYLFTPSGTGQCATTANTIVTVKPVPPIVFSTADTLIPPNTPITLTPIITGSVSSFLWSPSTFLNNTVTQYPVSTPQNDIDYTITAFYTNGCSAKNKFSIVINRALLLPSAFTPNGDGKNDIFQIPPSCRFVKVNEFSVFDRYGKKVFNTRNVAMGWDGKINSLPQNAGTYVWYINYNDPILGKPVIQKGTVVLIR</sequence>
<dbReference type="Proteomes" id="UP000184048">
    <property type="component" value="Unassembled WGS sequence"/>
</dbReference>
<dbReference type="GO" id="GO:1902929">
    <property type="term" value="C:plasma membrane of growing cell tip"/>
    <property type="evidence" value="ECO:0007669"/>
    <property type="project" value="TreeGrafter"/>
</dbReference>
<dbReference type="PANTHER" id="PTHR31778">
    <property type="entry name" value="BUD SITE SELECTION PROTEIN RAX2"/>
    <property type="match status" value="1"/>
</dbReference>
<dbReference type="InterPro" id="IPR014755">
    <property type="entry name" value="Cu-Rt/internalin_Ig-like"/>
</dbReference>
<evidence type="ECO:0000256" key="2">
    <source>
        <dbReference type="SAM" id="SignalP"/>
    </source>
</evidence>
<proteinExistence type="predicted"/>
<organism evidence="3 4">
    <name type="scientific">Flavisolibacter ginsengisoli DSM 18119</name>
    <dbReference type="NCBI Taxonomy" id="1121884"/>
    <lineage>
        <taxon>Bacteria</taxon>
        <taxon>Pseudomonadati</taxon>
        <taxon>Bacteroidota</taxon>
        <taxon>Chitinophagia</taxon>
        <taxon>Chitinophagales</taxon>
        <taxon>Chitinophagaceae</taxon>
        <taxon>Flavisolibacter</taxon>
    </lineage>
</organism>
<dbReference type="Pfam" id="PF13585">
    <property type="entry name" value="CHU_C"/>
    <property type="match status" value="1"/>
</dbReference>
<dbReference type="EMBL" id="FQUU01000019">
    <property type="protein sequence ID" value="SHF80678.1"/>
    <property type="molecule type" value="Genomic_DNA"/>
</dbReference>
<dbReference type="AlphaFoldDB" id="A0A1M5EN08"/>
<reference evidence="3 4" key="1">
    <citation type="submission" date="2016-11" db="EMBL/GenBank/DDBJ databases">
        <authorList>
            <person name="Jaros S."/>
            <person name="Januszkiewicz K."/>
            <person name="Wedrychowicz H."/>
        </authorList>
    </citation>
    <scope>NUCLEOTIDE SEQUENCE [LARGE SCALE GENOMIC DNA]</scope>
    <source>
        <strain evidence="3 4">DSM 18119</strain>
    </source>
</reference>
<name>A0A1M5EN08_9BACT</name>
<keyword evidence="1 2" id="KW-0732">Signal</keyword>
<dbReference type="OrthoDB" id="9761875at2"/>
<accession>A0A1M5EN08</accession>
<dbReference type="RefSeq" id="WP_072836695.1">
    <property type="nucleotide sequence ID" value="NZ_FQUU01000019.1"/>
</dbReference>
<keyword evidence="4" id="KW-1185">Reference proteome</keyword>
<gene>
    <name evidence="3" type="ORF">SAMN02745131_03571</name>
</gene>
<evidence type="ECO:0000256" key="1">
    <source>
        <dbReference type="ARBA" id="ARBA00022729"/>
    </source>
</evidence>
<protein>
    <submittedName>
        <fullName evidence="3">Gliding motility-associated C-terminal domain-containing protein</fullName>
    </submittedName>
</protein>
<evidence type="ECO:0000313" key="4">
    <source>
        <dbReference type="Proteomes" id="UP000184048"/>
    </source>
</evidence>
<dbReference type="NCBIfam" id="TIGR04131">
    <property type="entry name" value="Bac_Flav_CTERM"/>
    <property type="match status" value="1"/>
</dbReference>
<evidence type="ECO:0000313" key="3">
    <source>
        <dbReference type="EMBL" id="SHF80678.1"/>
    </source>
</evidence>
<dbReference type="InterPro" id="IPR026341">
    <property type="entry name" value="T9SS_type_B"/>
</dbReference>